<evidence type="ECO:0000256" key="1">
    <source>
        <dbReference type="ARBA" id="ARBA00023015"/>
    </source>
</evidence>
<evidence type="ECO:0000256" key="2">
    <source>
        <dbReference type="ARBA" id="ARBA00023163"/>
    </source>
</evidence>
<dbReference type="Proteomes" id="UP000010878">
    <property type="component" value="Plasmid 2"/>
</dbReference>
<reference evidence="5 6" key="1">
    <citation type="submission" date="2012-11" db="EMBL/GenBank/DDBJ databases">
        <title>FINISHED of Natronococcus occultus SP4, DSM 3396.</title>
        <authorList>
            <consortium name="DOE Joint Genome Institute"/>
            <person name="Eisen J."/>
            <person name="Huntemann M."/>
            <person name="Wei C.-L."/>
            <person name="Han J."/>
            <person name="Detter J.C."/>
            <person name="Han C."/>
            <person name="Tapia R."/>
            <person name="Chen A."/>
            <person name="Kyrpides N."/>
            <person name="Mavromatis K."/>
            <person name="Markowitz V."/>
            <person name="Szeto E."/>
            <person name="Ivanova N."/>
            <person name="Mikhailova N."/>
            <person name="Ovchinnikova G."/>
            <person name="Pagani I."/>
            <person name="Pati A."/>
            <person name="Goodwin L."/>
            <person name="Nordberg H.P."/>
            <person name="Cantor M.N."/>
            <person name="Hua S.X."/>
            <person name="Woyke T."/>
            <person name="Eisen J."/>
            <person name="Klenk H.-P."/>
            <person name="Klenk H.-P."/>
        </authorList>
    </citation>
    <scope>NUCLEOTIDE SEQUENCE [LARGE SCALE GENOMIC DNA]</scope>
    <source>
        <strain evidence="5 6">SP4</strain>
        <plasmid evidence="6">Plasmid 2</plasmid>
    </source>
</reference>
<keyword evidence="5" id="KW-0614">Plasmid</keyword>
<dbReference type="InterPro" id="IPR007050">
    <property type="entry name" value="HTH_bacterioopsin"/>
</dbReference>
<name>L0K611_9EURY</name>
<keyword evidence="2" id="KW-0804">Transcription</keyword>
<proteinExistence type="predicted"/>
<gene>
    <name evidence="5" type="ORF">Natoc_4278</name>
</gene>
<evidence type="ECO:0000313" key="6">
    <source>
        <dbReference type="Proteomes" id="UP000010878"/>
    </source>
</evidence>
<dbReference type="GeneID" id="14406004"/>
<dbReference type="Pfam" id="PF04967">
    <property type="entry name" value="HTH_10"/>
    <property type="match status" value="1"/>
</dbReference>
<feature type="domain" description="Bacterioopsin transcriptional activator GAF and HTH associated" evidence="4">
    <location>
        <begin position="41"/>
        <end position="132"/>
    </location>
</feature>
<dbReference type="KEGG" id="nou:Natoc_4278"/>
<evidence type="ECO:0000259" key="3">
    <source>
        <dbReference type="Pfam" id="PF04967"/>
    </source>
</evidence>
<dbReference type="PANTHER" id="PTHR34236">
    <property type="entry name" value="DIMETHYL SULFOXIDE REDUCTASE TRANSCRIPTIONAL ACTIVATOR"/>
    <property type="match status" value="1"/>
</dbReference>
<feature type="domain" description="HTH bat-type" evidence="3">
    <location>
        <begin position="152"/>
        <end position="203"/>
    </location>
</feature>
<dbReference type="EMBL" id="CP003931">
    <property type="protein sequence ID" value="AGB39970.1"/>
    <property type="molecule type" value="Genomic_DNA"/>
</dbReference>
<keyword evidence="6" id="KW-1185">Reference proteome</keyword>
<sequence>MTSIVNLEISGAGTGLAELVDAVPSLNCEAEATIASNGHDLWLSGAPQTEIETGLAEASAIEDYALINGGEEEWLYNVEFSPETTDVFELVLEEGGTILDASAPNGSWVLNIRVDERSDASAIYDAFEDRELSPTIIRLFDTDSETSSQSGLTQNQYDTLVAAIDHGYFEIPRAVSMQELADELDISHQALSERLRRAYRSLVTAELDVTNEETDAASSPTLSD</sequence>
<dbReference type="RefSeq" id="WP_015323401.1">
    <property type="nucleotide sequence ID" value="NC_019976.1"/>
</dbReference>
<dbReference type="Pfam" id="PF15915">
    <property type="entry name" value="BAT"/>
    <property type="match status" value="1"/>
</dbReference>
<dbReference type="PANTHER" id="PTHR34236:SF1">
    <property type="entry name" value="DIMETHYL SULFOXIDE REDUCTASE TRANSCRIPTIONAL ACTIVATOR"/>
    <property type="match status" value="1"/>
</dbReference>
<dbReference type="InterPro" id="IPR031803">
    <property type="entry name" value="BAT_GAF/HTH-assoc"/>
</dbReference>
<accession>L0K611</accession>
<evidence type="ECO:0000259" key="4">
    <source>
        <dbReference type="Pfam" id="PF15915"/>
    </source>
</evidence>
<organism evidence="5 6">
    <name type="scientific">Natronococcus occultus SP4</name>
    <dbReference type="NCBI Taxonomy" id="694430"/>
    <lineage>
        <taxon>Archaea</taxon>
        <taxon>Methanobacteriati</taxon>
        <taxon>Methanobacteriota</taxon>
        <taxon>Stenosarchaea group</taxon>
        <taxon>Halobacteria</taxon>
        <taxon>Halobacteriales</taxon>
        <taxon>Natrialbaceae</taxon>
        <taxon>Natronococcus</taxon>
    </lineage>
</organism>
<protein>
    <submittedName>
        <fullName evidence="5">Putative DNA binding protein</fullName>
    </submittedName>
</protein>
<geneLocation type="plasmid" evidence="5">
    <name>2</name>
</geneLocation>
<keyword evidence="1" id="KW-0805">Transcription regulation</keyword>
<dbReference type="HOGENOM" id="CLU_076274_0_0_2"/>
<dbReference type="OrthoDB" id="194393at2157"/>
<evidence type="ECO:0000313" key="5">
    <source>
        <dbReference type="EMBL" id="AGB39970.1"/>
    </source>
</evidence>
<dbReference type="AlphaFoldDB" id="L0K611"/>